<reference evidence="1 2" key="1">
    <citation type="journal article" date="2012" name="J. Bacteriol.">
        <title>Draft Genome Sequence of the Soil Bacterium Burkholderia terrae Strain BS001, Which Interacts with Fungal Surface Structures.</title>
        <authorList>
            <person name="Nazir R."/>
            <person name="Hansen M.A."/>
            <person name="Sorensen S."/>
            <person name="van Elsas J.D."/>
        </authorList>
    </citation>
    <scope>NUCLEOTIDE SEQUENCE [LARGE SCALE GENOMIC DNA]</scope>
    <source>
        <strain evidence="1 2">BS001</strain>
    </source>
</reference>
<proteinExistence type="predicted"/>
<evidence type="ECO:0000313" key="1">
    <source>
        <dbReference type="EMBL" id="EIM93703.1"/>
    </source>
</evidence>
<sequence length="74" mass="8191">MFVQAKCRHGQGVWAVEELQRAVAMSAVTPPADDEPVQVLVVPTHGELHHLMQLRNRDLLGNQESPPDRRADAA</sequence>
<accession>A0ABP2P7V7</accession>
<dbReference type="EMBL" id="AKAU01000295">
    <property type="protein sequence ID" value="EIM93703.1"/>
    <property type="molecule type" value="Genomic_DNA"/>
</dbReference>
<organism evidence="1 2">
    <name type="scientific">Paraburkholderia hospita</name>
    <dbReference type="NCBI Taxonomy" id="169430"/>
    <lineage>
        <taxon>Bacteria</taxon>
        <taxon>Pseudomonadati</taxon>
        <taxon>Pseudomonadota</taxon>
        <taxon>Betaproteobacteria</taxon>
        <taxon>Burkholderiales</taxon>
        <taxon>Burkholderiaceae</taxon>
        <taxon>Paraburkholderia</taxon>
    </lineage>
</organism>
<gene>
    <name evidence="1" type="ORF">WQE_48223</name>
</gene>
<protein>
    <recommendedName>
        <fullName evidence="3">Restriction endonuclease type IV Mrr domain-containing protein</fullName>
    </recommendedName>
</protein>
<keyword evidence="2" id="KW-1185">Reference proteome</keyword>
<name>A0ABP2P7V7_9BURK</name>
<evidence type="ECO:0008006" key="3">
    <source>
        <dbReference type="Google" id="ProtNLM"/>
    </source>
</evidence>
<dbReference type="Proteomes" id="UP000004980">
    <property type="component" value="Unassembled WGS sequence"/>
</dbReference>
<evidence type="ECO:0000313" key="2">
    <source>
        <dbReference type="Proteomes" id="UP000004980"/>
    </source>
</evidence>
<comment type="caution">
    <text evidence="1">The sequence shown here is derived from an EMBL/GenBank/DDBJ whole genome shotgun (WGS) entry which is preliminary data.</text>
</comment>